<comment type="caution">
    <text evidence="13">The sequence shown here is derived from an EMBL/GenBank/DDBJ whole genome shotgun (WGS) entry which is preliminary data.</text>
</comment>
<keyword evidence="6 9" id="KW-0067">ATP-binding</keyword>
<reference evidence="13 14" key="1">
    <citation type="submission" date="2016-10" db="EMBL/GenBank/DDBJ databases">
        <title>Genome sequence of the basidiomycete white-rot fungus Trametes pubescens.</title>
        <authorList>
            <person name="Makela M.R."/>
            <person name="Granchi Z."/>
            <person name="Peng M."/>
            <person name="De Vries R.P."/>
            <person name="Grigoriev I."/>
            <person name="Riley R."/>
            <person name="Hilden K."/>
        </authorList>
    </citation>
    <scope>NUCLEOTIDE SEQUENCE [LARGE SCALE GENOMIC DNA]</scope>
    <source>
        <strain evidence="13 14">FBCC735</strain>
    </source>
</reference>
<keyword evidence="7" id="KW-0539">Nucleus</keyword>
<dbReference type="Pfam" id="PF01068">
    <property type="entry name" value="DNA_ligase_A_M"/>
    <property type="match status" value="1"/>
</dbReference>
<evidence type="ECO:0000259" key="12">
    <source>
        <dbReference type="PROSITE" id="PS50160"/>
    </source>
</evidence>
<dbReference type="GO" id="GO:0071897">
    <property type="term" value="P:DNA biosynthetic process"/>
    <property type="evidence" value="ECO:0007669"/>
    <property type="project" value="InterPro"/>
</dbReference>
<dbReference type="GO" id="GO:0006310">
    <property type="term" value="P:DNA recombination"/>
    <property type="evidence" value="ECO:0007669"/>
    <property type="project" value="UniProtKB-KW"/>
</dbReference>
<feature type="compositionally biased region" description="Polar residues" evidence="11">
    <location>
        <begin position="42"/>
        <end position="57"/>
    </location>
</feature>
<dbReference type="EC" id="6.5.1.1" evidence="9"/>
<organism evidence="13 14">
    <name type="scientific">Trametes pubescens</name>
    <name type="common">White-rot fungus</name>
    <dbReference type="NCBI Taxonomy" id="154538"/>
    <lineage>
        <taxon>Eukaryota</taxon>
        <taxon>Fungi</taxon>
        <taxon>Dikarya</taxon>
        <taxon>Basidiomycota</taxon>
        <taxon>Agaricomycotina</taxon>
        <taxon>Agaricomycetes</taxon>
        <taxon>Polyporales</taxon>
        <taxon>Polyporaceae</taxon>
        <taxon>Trametes</taxon>
    </lineage>
</organism>
<dbReference type="SUPFAM" id="SSF117018">
    <property type="entry name" value="ATP-dependent DNA ligase DNA-binding domain"/>
    <property type="match status" value="1"/>
</dbReference>
<dbReference type="GO" id="GO:0005524">
    <property type="term" value="F:ATP binding"/>
    <property type="evidence" value="ECO:0007669"/>
    <property type="project" value="UniProtKB-KW"/>
</dbReference>
<keyword evidence="9" id="KW-0227">DNA damage</keyword>
<evidence type="ECO:0000256" key="8">
    <source>
        <dbReference type="ARBA" id="ARBA00034003"/>
    </source>
</evidence>
<name>A0A1M2VS97_TRAPU</name>
<dbReference type="NCBIfam" id="TIGR00574">
    <property type="entry name" value="dnl1"/>
    <property type="match status" value="1"/>
</dbReference>
<evidence type="ECO:0000256" key="10">
    <source>
        <dbReference type="RuleBase" id="RU004196"/>
    </source>
</evidence>
<keyword evidence="14" id="KW-1185">Reference proteome</keyword>
<evidence type="ECO:0000256" key="9">
    <source>
        <dbReference type="RuleBase" id="RU000617"/>
    </source>
</evidence>
<dbReference type="GO" id="GO:0006281">
    <property type="term" value="P:DNA repair"/>
    <property type="evidence" value="ECO:0007669"/>
    <property type="project" value="UniProtKB-KW"/>
</dbReference>
<dbReference type="Gene3D" id="1.10.3260.10">
    <property type="entry name" value="DNA ligase, ATP-dependent, N-terminal domain"/>
    <property type="match status" value="1"/>
</dbReference>
<dbReference type="Gene3D" id="3.30.1490.70">
    <property type="match status" value="1"/>
</dbReference>
<dbReference type="CDD" id="cd07900">
    <property type="entry name" value="Adenylation_DNA_ligase_I_Euk"/>
    <property type="match status" value="1"/>
</dbReference>
<keyword evidence="9" id="KW-0234">DNA repair</keyword>
<dbReference type="STRING" id="154538.A0A1M2VS97"/>
<feature type="compositionally biased region" description="Polar residues" evidence="11">
    <location>
        <begin position="1"/>
        <end position="14"/>
    </location>
</feature>
<keyword evidence="9" id="KW-0233">DNA recombination</keyword>
<feature type="compositionally biased region" description="Basic and acidic residues" evidence="11">
    <location>
        <begin position="58"/>
        <end position="68"/>
    </location>
</feature>
<evidence type="ECO:0000313" key="14">
    <source>
        <dbReference type="Proteomes" id="UP000184267"/>
    </source>
</evidence>
<dbReference type="SUPFAM" id="SSF50249">
    <property type="entry name" value="Nucleic acid-binding proteins"/>
    <property type="match status" value="1"/>
</dbReference>
<comment type="catalytic activity">
    <reaction evidence="8 9">
        <text>ATP + (deoxyribonucleotide)n-3'-hydroxyl + 5'-phospho-(deoxyribonucleotide)m = (deoxyribonucleotide)n+m + AMP + diphosphate.</text>
        <dbReference type="EC" id="6.5.1.1"/>
    </reaction>
</comment>
<evidence type="ECO:0000256" key="4">
    <source>
        <dbReference type="ARBA" id="ARBA00022705"/>
    </source>
</evidence>
<dbReference type="OMA" id="KHTIGNA"/>
<proteinExistence type="inferred from homology"/>
<dbReference type="FunFam" id="3.30.470.30:FF:000002">
    <property type="entry name" value="DNA ligase"/>
    <property type="match status" value="1"/>
</dbReference>
<dbReference type="Pfam" id="PF04675">
    <property type="entry name" value="DNA_ligase_A_N"/>
    <property type="match status" value="1"/>
</dbReference>
<comment type="similarity">
    <text evidence="2 10">Belongs to the ATP-dependent DNA ligase family.</text>
</comment>
<feature type="region of interest" description="Disordered" evidence="11">
    <location>
        <begin position="992"/>
        <end position="1032"/>
    </location>
</feature>
<evidence type="ECO:0000256" key="7">
    <source>
        <dbReference type="ARBA" id="ARBA00023242"/>
    </source>
</evidence>
<sequence length="1032" mass="111080">MSKRTLVSPSASPSRQKKKAKVTTGQARLDTFFGASTPVPASRSSSNVPSPKPASSTGRKEQAKRPLTDEEVAWALAAEDGLDLEALRKLEAKNGALPSTSSLSPTTPRKDPHPEVIDVDQLDDTPQQNDLGPSSRPAKPAIPTSPTTRPVERFVSIAGSKQTIGDASRTSVPGASSTDLSTEAPIATEGVNAKALRKSNAHGGLGAATSGLSAALPCEDAHSAVIDVDQLDNIPHQNKPGPSSRLSPPTKLVTPISALVTRPPERSPASGSKHTIGNAGPPVTPSYSPLDVDSPSYNLDCTAWAPNAPVPYSFLTHALATLSGTRSRIAKLDTLTNALRTISYQHPPSLLPALYLLSNTLSPPYSPIELGLGPSIISKAIQHVSGLSSAALKRLYNSTGDPGDVAFEAKSNVRTLIPHPPLLITGVYDALIKIAGAKGSGAAKTKQAVVEKLLVAAKGEETRFLVRTLCQNLRVGAVRTSLAALARATVLNPSPAVSAALTSDSMFHISPQTLAAIKPLVGKKKVPDDARDALNAIFALTEGAIKRVYVQHPNYDHIVRALLEGGLEGLTDRLPLTIGVPLLPTLGSPTRSLDEIYDRLGLLPFTAEFKYDGQRAQIHASRGLDSKHTVKIFSRHLEDMTDKYPDVVSLVGEMLDAAPQTQSFIIDSEVVAVDPATGELKTFQELSNRARKDVKLDDVKVAVCVFAFDVMYLDGQVLIERPFRERRSLLRTRFPAYAPPQKGAARFDHVRSVESEDGREAVEEFWQAAVNSSSEGLMVKLLDSGEILEEPTQNKERPRRKPLPATYEPDKRTSAWLKLKKDYVVGLGDSLDLVPIGAWHGNGRKVQWWSPILLAVWDPTAEKLVAVCKCMSGFTDAFYKSLQERYPENSDTCSSHPLWQPECDTGGLRPEVYFKPQEVWEIRGAECVPHGLLNGAAFLTNCSLTTSITISPVSVAALGLVSQSRGLSLRFPRFISIREDKGIENASDPEFLAKMYRDQQSAGKDQTGADEGELVDVDLDEGPPEDEDSESS</sequence>
<keyword evidence="3 9" id="KW-0436">Ligase</keyword>
<dbReference type="PROSITE" id="PS00697">
    <property type="entry name" value="DNA_LIGASE_A1"/>
    <property type="match status" value="1"/>
</dbReference>
<dbReference type="InterPro" id="IPR012310">
    <property type="entry name" value="DNA_ligase_ATP-dep_cent"/>
</dbReference>
<dbReference type="GO" id="GO:0003677">
    <property type="term" value="F:DNA binding"/>
    <property type="evidence" value="ECO:0007669"/>
    <property type="project" value="InterPro"/>
</dbReference>
<gene>
    <name evidence="13" type="ORF">TRAPUB_13019</name>
</gene>
<evidence type="ECO:0000256" key="3">
    <source>
        <dbReference type="ARBA" id="ARBA00022598"/>
    </source>
</evidence>
<dbReference type="PANTHER" id="PTHR45674:SF9">
    <property type="entry name" value="DNA LIGASE 3"/>
    <property type="match status" value="1"/>
</dbReference>
<dbReference type="GO" id="GO:0003910">
    <property type="term" value="F:DNA ligase (ATP) activity"/>
    <property type="evidence" value="ECO:0007669"/>
    <property type="project" value="UniProtKB-EC"/>
</dbReference>
<dbReference type="InterPro" id="IPR000977">
    <property type="entry name" value="DNA_ligase_ATP-dep"/>
</dbReference>
<feature type="region of interest" description="Disordered" evidence="11">
    <location>
        <begin position="93"/>
        <end position="185"/>
    </location>
</feature>
<dbReference type="InterPro" id="IPR036599">
    <property type="entry name" value="DNA_ligase_N_sf"/>
</dbReference>
<dbReference type="PROSITE" id="PS50160">
    <property type="entry name" value="DNA_LIGASE_A3"/>
    <property type="match status" value="1"/>
</dbReference>
<keyword evidence="5 9" id="KW-0547">Nucleotide-binding</keyword>
<evidence type="ECO:0000256" key="6">
    <source>
        <dbReference type="ARBA" id="ARBA00022840"/>
    </source>
</evidence>
<accession>A0A1M2VS97</accession>
<feature type="region of interest" description="Disordered" evidence="11">
    <location>
        <begin position="1"/>
        <end position="68"/>
    </location>
</feature>
<feature type="region of interest" description="Disordered" evidence="11">
    <location>
        <begin position="261"/>
        <end position="282"/>
    </location>
</feature>
<dbReference type="InterPro" id="IPR012309">
    <property type="entry name" value="DNA_ligase_ATP-dep_C"/>
</dbReference>
<dbReference type="InterPro" id="IPR012308">
    <property type="entry name" value="DNA_ligase_ATP-dep_N"/>
</dbReference>
<dbReference type="SUPFAM" id="SSF56091">
    <property type="entry name" value="DNA ligase/mRNA capping enzyme, catalytic domain"/>
    <property type="match status" value="1"/>
</dbReference>
<dbReference type="PANTHER" id="PTHR45674">
    <property type="entry name" value="DNA LIGASE 1/3 FAMILY MEMBER"/>
    <property type="match status" value="1"/>
</dbReference>
<dbReference type="Gene3D" id="3.30.470.30">
    <property type="entry name" value="DNA ligase/mRNA capping enzyme"/>
    <property type="match status" value="1"/>
</dbReference>
<evidence type="ECO:0000256" key="1">
    <source>
        <dbReference type="ARBA" id="ARBA00004123"/>
    </source>
</evidence>
<evidence type="ECO:0000313" key="13">
    <source>
        <dbReference type="EMBL" id="OJT10420.1"/>
    </source>
</evidence>
<keyword evidence="4" id="KW-0235">DNA replication</keyword>
<dbReference type="AlphaFoldDB" id="A0A1M2VS97"/>
<feature type="compositionally biased region" description="Polar residues" evidence="11">
    <location>
        <begin position="159"/>
        <end position="181"/>
    </location>
</feature>
<dbReference type="OrthoDB" id="206088at2759"/>
<evidence type="ECO:0000256" key="2">
    <source>
        <dbReference type="ARBA" id="ARBA00007572"/>
    </source>
</evidence>
<dbReference type="InterPro" id="IPR016059">
    <property type="entry name" value="DNA_ligase_ATP-dep_CS"/>
</dbReference>
<dbReference type="CDD" id="cd07969">
    <property type="entry name" value="OBF_DNA_ligase_I"/>
    <property type="match status" value="1"/>
</dbReference>
<feature type="compositionally biased region" description="Acidic residues" evidence="11">
    <location>
        <begin position="1008"/>
        <end position="1032"/>
    </location>
</feature>
<dbReference type="InterPro" id="IPR012340">
    <property type="entry name" value="NA-bd_OB-fold"/>
</dbReference>
<evidence type="ECO:0000256" key="11">
    <source>
        <dbReference type="SAM" id="MobiDB-lite"/>
    </source>
</evidence>
<dbReference type="InterPro" id="IPR050191">
    <property type="entry name" value="ATP-dep_DNA_ligase"/>
</dbReference>
<feature type="domain" description="ATP-dependent DNA ligase family profile" evidence="12">
    <location>
        <begin position="696"/>
        <end position="858"/>
    </location>
</feature>
<evidence type="ECO:0000256" key="5">
    <source>
        <dbReference type="ARBA" id="ARBA00022741"/>
    </source>
</evidence>
<dbReference type="GO" id="GO:0005634">
    <property type="term" value="C:nucleus"/>
    <property type="evidence" value="ECO:0007669"/>
    <property type="project" value="UniProtKB-SubCell"/>
</dbReference>
<protein>
    <recommendedName>
        <fullName evidence="9">DNA ligase</fullName>
        <ecNumber evidence="9">6.5.1.1</ecNumber>
    </recommendedName>
</protein>
<comment type="subcellular location">
    <subcellularLocation>
        <location evidence="1">Nucleus</location>
    </subcellularLocation>
</comment>
<dbReference type="Pfam" id="PF04679">
    <property type="entry name" value="DNA_ligase_A_C"/>
    <property type="match status" value="1"/>
</dbReference>
<dbReference type="GO" id="GO:0006273">
    <property type="term" value="P:lagging strand elongation"/>
    <property type="evidence" value="ECO:0007669"/>
    <property type="project" value="TreeGrafter"/>
</dbReference>
<dbReference type="Proteomes" id="UP000184267">
    <property type="component" value="Unassembled WGS sequence"/>
</dbReference>
<dbReference type="EMBL" id="MNAD01000776">
    <property type="protein sequence ID" value="OJT10420.1"/>
    <property type="molecule type" value="Genomic_DNA"/>
</dbReference>
<dbReference type="Gene3D" id="2.40.50.140">
    <property type="entry name" value="Nucleic acid-binding proteins"/>
    <property type="match status" value="1"/>
</dbReference>
<feature type="compositionally biased region" description="Low complexity" evidence="11">
    <location>
        <begin position="97"/>
        <end position="107"/>
    </location>
</feature>